<dbReference type="Proteomes" id="UP000595437">
    <property type="component" value="Chromosome 8"/>
</dbReference>
<feature type="non-terminal residue" evidence="4">
    <location>
        <position position="1"/>
    </location>
</feature>
<keyword evidence="1" id="KW-0862">Zinc</keyword>
<dbReference type="Gene3D" id="3.30.160.60">
    <property type="entry name" value="Classic Zinc Finger"/>
    <property type="match status" value="1"/>
</dbReference>
<dbReference type="OrthoDB" id="4845755at2759"/>
<proteinExistence type="predicted"/>
<sequence>APVSQPADVKLKAASKGPKEQASPELEITQLPVPGRFLNYEGLNNVDDLDQFYNENKNKFNCPFCKGVFKYKGTLKRHLLVKHTFGDGVLNFSSKGKDKKSAHIIP</sequence>
<keyword evidence="1" id="KW-0863">Zinc-finger</keyword>
<accession>A0A7T8K9M0</accession>
<evidence type="ECO:0000256" key="1">
    <source>
        <dbReference type="PROSITE-ProRule" id="PRU00042"/>
    </source>
</evidence>
<dbReference type="SMART" id="SM00355">
    <property type="entry name" value="ZnF_C2H2"/>
    <property type="match status" value="1"/>
</dbReference>
<dbReference type="EMBL" id="CP045897">
    <property type="protein sequence ID" value="QQP51248.1"/>
    <property type="molecule type" value="Genomic_DNA"/>
</dbReference>
<dbReference type="PROSITE" id="PS50157">
    <property type="entry name" value="ZINC_FINGER_C2H2_2"/>
    <property type="match status" value="1"/>
</dbReference>
<feature type="region of interest" description="Disordered" evidence="2">
    <location>
        <begin position="1"/>
        <end position="24"/>
    </location>
</feature>
<protein>
    <recommendedName>
        <fullName evidence="3">C2H2-type domain-containing protein</fullName>
    </recommendedName>
</protein>
<evidence type="ECO:0000313" key="5">
    <source>
        <dbReference type="Proteomes" id="UP000595437"/>
    </source>
</evidence>
<gene>
    <name evidence="4" type="ORF">FKW44_012554</name>
</gene>
<dbReference type="PROSITE" id="PS00028">
    <property type="entry name" value="ZINC_FINGER_C2H2_1"/>
    <property type="match status" value="1"/>
</dbReference>
<dbReference type="GO" id="GO:0008270">
    <property type="term" value="F:zinc ion binding"/>
    <property type="evidence" value="ECO:0007669"/>
    <property type="project" value="UniProtKB-KW"/>
</dbReference>
<name>A0A7T8K9M0_CALRO</name>
<keyword evidence="1" id="KW-0479">Metal-binding</keyword>
<evidence type="ECO:0000313" key="4">
    <source>
        <dbReference type="EMBL" id="QQP51248.1"/>
    </source>
</evidence>
<dbReference type="InterPro" id="IPR013087">
    <property type="entry name" value="Znf_C2H2_type"/>
</dbReference>
<reference evidence="5" key="1">
    <citation type="submission" date="2021-01" db="EMBL/GenBank/DDBJ databases">
        <title>Caligus Genome Assembly.</title>
        <authorList>
            <person name="Gallardo-Escarate C."/>
        </authorList>
    </citation>
    <scope>NUCLEOTIDE SEQUENCE [LARGE SCALE GENOMIC DNA]</scope>
</reference>
<keyword evidence="5" id="KW-1185">Reference proteome</keyword>
<evidence type="ECO:0000256" key="2">
    <source>
        <dbReference type="SAM" id="MobiDB-lite"/>
    </source>
</evidence>
<feature type="domain" description="C2H2-type" evidence="3">
    <location>
        <begin position="60"/>
        <end position="84"/>
    </location>
</feature>
<dbReference type="AlphaFoldDB" id="A0A7T8K9M0"/>
<evidence type="ECO:0000259" key="3">
    <source>
        <dbReference type="PROSITE" id="PS50157"/>
    </source>
</evidence>
<organism evidence="4 5">
    <name type="scientific">Caligus rogercresseyi</name>
    <name type="common">Sea louse</name>
    <dbReference type="NCBI Taxonomy" id="217165"/>
    <lineage>
        <taxon>Eukaryota</taxon>
        <taxon>Metazoa</taxon>
        <taxon>Ecdysozoa</taxon>
        <taxon>Arthropoda</taxon>
        <taxon>Crustacea</taxon>
        <taxon>Multicrustacea</taxon>
        <taxon>Hexanauplia</taxon>
        <taxon>Copepoda</taxon>
        <taxon>Siphonostomatoida</taxon>
        <taxon>Caligidae</taxon>
        <taxon>Caligus</taxon>
    </lineage>
</organism>